<dbReference type="EMBL" id="CM046397">
    <property type="protein sequence ID" value="KAI8534012.1"/>
    <property type="molecule type" value="Genomic_DNA"/>
</dbReference>
<comment type="caution">
    <text evidence="1">The sequence shown here is derived from an EMBL/GenBank/DDBJ whole genome shotgun (WGS) entry which is preliminary data.</text>
</comment>
<accession>A0ACC0M0D2</accession>
<organism evidence="1 2">
    <name type="scientific">Rhododendron molle</name>
    <name type="common">Chinese azalea</name>
    <name type="synonym">Azalea mollis</name>
    <dbReference type="NCBI Taxonomy" id="49168"/>
    <lineage>
        <taxon>Eukaryota</taxon>
        <taxon>Viridiplantae</taxon>
        <taxon>Streptophyta</taxon>
        <taxon>Embryophyta</taxon>
        <taxon>Tracheophyta</taxon>
        <taxon>Spermatophyta</taxon>
        <taxon>Magnoliopsida</taxon>
        <taxon>eudicotyledons</taxon>
        <taxon>Gunneridae</taxon>
        <taxon>Pentapetalae</taxon>
        <taxon>asterids</taxon>
        <taxon>Ericales</taxon>
        <taxon>Ericaceae</taxon>
        <taxon>Ericoideae</taxon>
        <taxon>Rhodoreae</taxon>
        <taxon>Rhododendron</taxon>
    </lineage>
</organism>
<sequence>MWLLCCKFQVLAARPFAVSWRIVTCNACCRSQSAFSYTQGMEIYELYSGNHRLRKPHASSNRQMDYTNPYLPVNSTAIEGFVQPAVGPDGKIKEPESNVLLASIGNMQYAVTVDVLHTVFATFGTVQKIAIFEKNGGTQALIQYPDVSTAAVAKEALEGHCIYDGGSCKLHLSYSRHTDLNVKAYCDKSRDYTVPESSLSNGWQNPQVSPMFSGNQFSGGGIASAAQAPMGQGPSWDPNIQAGRPTFVSAPGTFPGQTYAPSSVPSYASASAPPGSSPTMQTGQISPTVGPRGVSQPSHQPNAGPGGTSRPGQPSYYG</sequence>
<evidence type="ECO:0000313" key="2">
    <source>
        <dbReference type="Proteomes" id="UP001062846"/>
    </source>
</evidence>
<dbReference type="Proteomes" id="UP001062846">
    <property type="component" value="Chromosome 10"/>
</dbReference>
<proteinExistence type="predicted"/>
<name>A0ACC0M0D2_RHOML</name>
<reference evidence="1" key="1">
    <citation type="submission" date="2022-02" db="EMBL/GenBank/DDBJ databases">
        <title>Plant Genome Project.</title>
        <authorList>
            <person name="Zhang R.-G."/>
        </authorList>
    </citation>
    <scope>NUCLEOTIDE SEQUENCE</scope>
    <source>
        <strain evidence="1">AT1</strain>
    </source>
</reference>
<protein>
    <submittedName>
        <fullName evidence="1">Uncharacterized protein</fullName>
    </submittedName>
</protein>
<gene>
    <name evidence="1" type="ORF">RHMOL_Rhmol10G0054800</name>
</gene>
<keyword evidence="2" id="KW-1185">Reference proteome</keyword>
<evidence type="ECO:0000313" key="1">
    <source>
        <dbReference type="EMBL" id="KAI8534012.1"/>
    </source>
</evidence>